<organism evidence="5 6">
    <name type="scientific">Amycolatopsis marina</name>
    <dbReference type="NCBI Taxonomy" id="490629"/>
    <lineage>
        <taxon>Bacteria</taxon>
        <taxon>Bacillati</taxon>
        <taxon>Actinomycetota</taxon>
        <taxon>Actinomycetes</taxon>
        <taxon>Pseudonocardiales</taxon>
        <taxon>Pseudonocardiaceae</taxon>
        <taxon>Amycolatopsis</taxon>
    </lineage>
</organism>
<dbReference type="InterPro" id="IPR051081">
    <property type="entry name" value="HTH_MetalResp_TranReg"/>
</dbReference>
<dbReference type="RefSeq" id="WP_281245665.1">
    <property type="nucleotide sequence ID" value="NZ_FOKG01000002.1"/>
</dbReference>
<dbReference type="PRINTS" id="PR00778">
    <property type="entry name" value="HTHARSR"/>
</dbReference>
<dbReference type="Proteomes" id="UP000243799">
    <property type="component" value="Unassembled WGS sequence"/>
</dbReference>
<reference evidence="6" key="1">
    <citation type="submission" date="2016-10" db="EMBL/GenBank/DDBJ databases">
        <authorList>
            <person name="Varghese N."/>
            <person name="Submissions S."/>
        </authorList>
    </citation>
    <scope>NUCLEOTIDE SEQUENCE [LARGE SCALE GENOMIC DNA]</scope>
    <source>
        <strain evidence="6">CGMCC 4.3568</strain>
    </source>
</reference>
<evidence type="ECO:0000256" key="2">
    <source>
        <dbReference type="ARBA" id="ARBA00023125"/>
    </source>
</evidence>
<dbReference type="Pfam" id="PF12840">
    <property type="entry name" value="HTH_20"/>
    <property type="match status" value="1"/>
</dbReference>
<name>A0A1I0WV90_9PSEU</name>
<dbReference type="InterPro" id="IPR001845">
    <property type="entry name" value="HTH_ArsR_DNA-bd_dom"/>
</dbReference>
<dbReference type="PROSITE" id="PS50987">
    <property type="entry name" value="HTH_ARSR_2"/>
    <property type="match status" value="1"/>
</dbReference>
<keyword evidence="3" id="KW-0804">Transcription</keyword>
<dbReference type="STRING" id="490629.SAMN05216266_102220"/>
<protein>
    <submittedName>
        <fullName evidence="5">Transcriptional regulator, ArsR family</fullName>
    </submittedName>
</protein>
<dbReference type="PANTHER" id="PTHR33154">
    <property type="entry name" value="TRANSCRIPTIONAL REGULATOR, ARSR FAMILY"/>
    <property type="match status" value="1"/>
</dbReference>
<dbReference type="InterPro" id="IPR036390">
    <property type="entry name" value="WH_DNA-bd_sf"/>
</dbReference>
<dbReference type="PANTHER" id="PTHR33154:SF18">
    <property type="entry name" value="ARSENICAL RESISTANCE OPERON REPRESSOR"/>
    <property type="match status" value="1"/>
</dbReference>
<keyword evidence="6" id="KW-1185">Reference proteome</keyword>
<dbReference type="EMBL" id="FOKG01000002">
    <property type="protein sequence ID" value="SFA92327.1"/>
    <property type="molecule type" value="Genomic_DNA"/>
</dbReference>
<keyword evidence="2" id="KW-0238">DNA-binding</keyword>
<proteinExistence type="predicted"/>
<keyword evidence="1" id="KW-0805">Transcription regulation</keyword>
<dbReference type="GO" id="GO:0003677">
    <property type="term" value="F:DNA binding"/>
    <property type="evidence" value="ECO:0007669"/>
    <property type="project" value="UniProtKB-KW"/>
</dbReference>
<evidence type="ECO:0000256" key="3">
    <source>
        <dbReference type="ARBA" id="ARBA00023163"/>
    </source>
</evidence>
<dbReference type="GO" id="GO:0003700">
    <property type="term" value="F:DNA-binding transcription factor activity"/>
    <property type="evidence" value="ECO:0007669"/>
    <property type="project" value="InterPro"/>
</dbReference>
<dbReference type="SMART" id="SM00418">
    <property type="entry name" value="HTH_ARSR"/>
    <property type="match status" value="1"/>
</dbReference>
<dbReference type="SUPFAM" id="SSF46785">
    <property type="entry name" value="Winged helix' DNA-binding domain"/>
    <property type="match status" value="1"/>
</dbReference>
<evidence type="ECO:0000256" key="1">
    <source>
        <dbReference type="ARBA" id="ARBA00023015"/>
    </source>
</evidence>
<feature type="domain" description="HTH arsR-type" evidence="4">
    <location>
        <begin position="1"/>
        <end position="92"/>
    </location>
</feature>
<evidence type="ECO:0000259" key="4">
    <source>
        <dbReference type="PROSITE" id="PS50987"/>
    </source>
</evidence>
<evidence type="ECO:0000313" key="5">
    <source>
        <dbReference type="EMBL" id="SFA92327.1"/>
    </source>
</evidence>
<dbReference type="CDD" id="cd00090">
    <property type="entry name" value="HTH_ARSR"/>
    <property type="match status" value="1"/>
</dbReference>
<accession>A0A1I0WV90</accession>
<sequence>MHNPELSKLRVLAHPLRMRILSLLTGAAMSAAEVARELGDSQPNVSYHLRRLQDAGMLYIAEEVSIRGGRAKRYRHDPDSGGGMHTHDQEEEQLLAAVLGAELRRRTAYRLPGSGATTDAELWVDPRVWQHCLDQARELSRVLHEAAKPPRTPGTRRVSTTIAMFAMDQNR</sequence>
<dbReference type="InterPro" id="IPR011991">
    <property type="entry name" value="ArsR-like_HTH"/>
</dbReference>
<dbReference type="InterPro" id="IPR036388">
    <property type="entry name" value="WH-like_DNA-bd_sf"/>
</dbReference>
<dbReference type="Gene3D" id="1.10.10.10">
    <property type="entry name" value="Winged helix-like DNA-binding domain superfamily/Winged helix DNA-binding domain"/>
    <property type="match status" value="1"/>
</dbReference>
<dbReference type="AlphaFoldDB" id="A0A1I0WV90"/>
<evidence type="ECO:0000313" key="6">
    <source>
        <dbReference type="Proteomes" id="UP000243799"/>
    </source>
</evidence>
<gene>
    <name evidence="5" type="ORF">SAMN05216266_102220</name>
</gene>